<dbReference type="SMART" id="SM01381">
    <property type="entry name" value="7TM_GPCR_Srsx"/>
    <property type="match status" value="1"/>
</dbReference>
<feature type="transmembrane region" description="Helical" evidence="15">
    <location>
        <begin position="130"/>
        <end position="151"/>
    </location>
</feature>
<dbReference type="Pfam" id="PF00001">
    <property type="entry name" value="7tm_1"/>
    <property type="match status" value="1"/>
</dbReference>
<dbReference type="GO" id="GO:0005886">
    <property type="term" value="C:plasma membrane"/>
    <property type="evidence" value="ECO:0007669"/>
    <property type="project" value="UniProtKB-SubCell"/>
</dbReference>
<keyword evidence="8" id="KW-1015">Disulfide bond</keyword>
<keyword evidence="7" id="KW-0564">Palmitate</keyword>
<keyword evidence="10" id="KW-0325">Glycoprotein</keyword>
<evidence type="ECO:0000256" key="14">
    <source>
        <dbReference type="SAM" id="MobiDB-lite"/>
    </source>
</evidence>
<feature type="transmembrane region" description="Helical" evidence="15">
    <location>
        <begin position="228"/>
        <end position="249"/>
    </location>
</feature>
<keyword evidence="18" id="KW-1185">Reference proteome</keyword>
<keyword evidence="4 15" id="KW-1133">Transmembrane helix</keyword>
<feature type="transmembrane region" description="Helical" evidence="15">
    <location>
        <begin position="378"/>
        <end position="398"/>
    </location>
</feature>
<dbReference type="InterPro" id="IPR009126">
    <property type="entry name" value="Cholcskin_rcpt"/>
</dbReference>
<evidence type="ECO:0000256" key="11">
    <source>
        <dbReference type="ARBA" id="ARBA00023224"/>
    </source>
</evidence>
<name>A0AA36G608_9BILA</name>
<comment type="similarity">
    <text evidence="13">Belongs to the G-protein coupled receptor 1 family.</text>
</comment>
<evidence type="ECO:0000256" key="13">
    <source>
        <dbReference type="RuleBase" id="RU000688"/>
    </source>
</evidence>
<gene>
    <name evidence="17" type="ORF">MSPICULIGERA_LOCUS18860</name>
</gene>
<feature type="transmembrane region" description="Helical" evidence="15">
    <location>
        <begin position="172"/>
        <end position="194"/>
    </location>
</feature>
<keyword evidence="6 15" id="KW-0472">Membrane</keyword>
<evidence type="ECO:0000256" key="4">
    <source>
        <dbReference type="ARBA" id="ARBA00022989"/>
    </source>
</evidence>
<dbReference type="GO" id="GO:0008188">
    <property type="term" value="F:neuropeptide receptor activity"/>
    <property type="evidence" value="ECO:0007669"/>
    <property type="project" value="TreeGrafter"/>
</dbReference>
<dbReference type="Proteomes" id="UP001177023">
    <property type="component" value="Unassembled WGS sequence"/>
</dbReference>
<evidence type="ECO:0000259" key="16">
    <source>
        <dbReference type="PROSITE" id="PS50262"/>
    </source>
</evidence>
<dbReference type="PROSITE" id="PS00237">
    <property type="entry name" value="G_PROTEIN_RECEP_F1_1"/>
    <property type="match status" value="1"/>
</dbReference>
<evidence type="ECO:0000256" key="1">
    <source>
        <dbReference type="ARBA" id="ARBA00004651"/>
    </source>
</evidence>
<reference evidence="17" key="1">
    <citation type="submission" date="2023-06" db="EMBL/GenBank/DDBJ databases">
        <authorList>
            <person name="Delattre M."/>
        </authorList>
    </citation>
    <scope>NUCLEOTIDE SEQUENCE</scope>
    <source>
        <strain evidence="17">AF72</strain>
    </source>
</reference>
<evidence type="ECO:0000313" key="17">
    <source>
        <dbReference type="EMBL" id="CAJ0580669.1"/>
    </source>
</evidence>
<proteinExistence type="inferred from homology"/>
<evidence type="ECO:0000256" key="7">
    <source>
        <dbReference type="ARBA" id="ARBA00023139"/>
    </source>
</evidence>
<dbReference type="SUPFAM" id="SSF81321">
    <property type="entry name" value="Family A G protein-coupled receptor-like"/>
    <property type="match status" value="1"/>
</dbReference>
<feature type="transmembrane region" description="Helical" evidence="15">
    <location>
        <begin position="102"/>
        <end position="124"/>
    </location>
</feature>
<comment type="caution">
    <text evidence="17">The sequence shown here is derived from an EMBL/GenBank/DDBJ whole genome shotgun (WGS) entry which is preliminary data.</text>
</comment>
<evidence type="ECO:0000256" key="5">
    <source>
        <dbReference type="ARBA" id="ARBA00023040"/>
    </source>
</evidence>
<keyword evidence="3 13" id="KW-0812">Transmembrane</keyword>
<evidence type="ECO:0000256" key="3">
    <source>
        <dbReference type="ARBA" id="ARBA00022692"/>
    </source>
</evidence>
<dbReference type="PANTHER" id="PTHR24238">
    <property type="entry name" value="G-PROTEIN COUPLED RECEPTOR"/>
    <property type="match status" value="1"/>
</dbReference>
<dbReference type="AlphaFoldDB" id="A0AA36G608"/>
<dbReference type="PROSITE" id="PS50262">
    <property type="entry name" value="G_PROTEIN_RECEP_F1_2"/>
    <property type="match status" value="1"/>
</dbReference>
<dbReference type="CDD" id="cd14993">
    <property type="entry name" value="7tmA_CCKR-like"/>
    <property type="match status" value="1"/>
</dbReference>
<keyword evidence="2" id="KW-1003">Cell membrane</keyword>
<dbReference type="EMBL" id="CATQJA010002662">
    <property type="protein sequence ID" value="CAJ0580669.1"/>
    <property type="molecule type" value="Genomic_DNA"/>
</dbReference>
<dbReference type="InterPro" id="IPR000276">
    <property type="entry name" value="GPCR_Rhodpsn"/>
</dbReference>
<evidence type="ECO:0000313" key="18">
    <source>
        <dbReference type="Proteomes" id="UP001177023"/>
    </source>
</evidence>
<evidence type="ECO:0000256" key="8">
    <source>
        <dbReference type="ARBA" id="ARBA00023157"/>
    </source>
</evidence>
<dbReference type="PRINTS" id="PR00237">
    <property type="entry name" value="GPCRRHODOPSN"/>
</dbReference>
<dbReference type="Gene3D" id="1.20.1070.10">
    <property type="entry name" value="Rhodopsin 7-helix transmembrane proteins"/>
    <property type="match status" value="1"/>
</dbReference>
<evidence type="ECO:0000256" key="12">
    <source>
        <dbReference type="ARBA" id="ARBA00023288"/>
    </source>
</evidence>
<comment type="subcellular location">
    <subcellularLocation>
        <location evidence="1">Cell membrane</location>
        <topology evidence="1">Multi-pass membrane protein</topology>
    </subcellularLocation>
</comment>
<feature type="domain" description="G-protein coupled receptors family 1 profile" evidence="16">
    <location>
        <begin position="72"/>
        <end position="395"/>
    </location>
</feature>
<feature type="transmembrane region" description="Helical" evidence="15">
    <location>
        <begin position="334"/>
        <end position="358"/>
    </location>
</feature>
<dbReference type="PRINTS" id="PR01822">
    <property type="entry name" value="CCYSTOKININR"/>
</dbReference>
<protein>
    <recommendedName>
        <fullName evidence="16">G-protein coupled receptors family 1 profile domain-containing protein</fullName>
    </recommendedName>
</protein>
<dbReference type="InterPro" id="IPR017452">
    <property type="entry name" value="GPCR_Rhodpsn_7TM"/>
</dbReference>
<keyword evidence="11 13" id="KW-0807">Transducer</keyword>
<dbReference type="PANTHER" id="PTHR24238:SF75">
    <property type="entry name" value="CHOLECYSTOKININ-LIKE RECEPTOR AT 17D1-RELATED"/>
    <property type="match status" value="1"/>
</dbReference>
<feature type="region of interest" description="Disordered" evidence="14">
    <location>
        <begin position="272"/>
        <end position="303"/>
    </location>
</feature>
<accession>A0AA36G608</accession>
<sequence>MNTTSWGSVNATDGSLDDIMLSMATGSTFEQNTMHSTDASEIEYLACQFSHTSQSYITITCFCIIFLLSVLGNCLVIVVISTQRAMRSITNIYLMNLAVSDLLLSVVCMPPTLVITVMNCWMFGAIMCKLLAYLQPVVVTASAYTLAVIAIERYYAICRPLHSRIWQTRSHAYFMISLVWLISIVSNGLGLFMFEQGTYTLEDNFGNKLHGLTCASIYTPWAHFIYQIYMTLVLLMVPLILMTVLYGQVIRSLRVGIRMDIAATEGSFADNDTSVDDEGSRKASLNGKSRLDRENNNQPGKSKYAYNNASRIPLTAQSVRSTHTQKSAAAKRRVVKMLIVIVIIFFCCWTPSYVYWLIIQGADALATGFQLWNPLVNTAITILCYLSSCTNPITYCFLNKKFRTAMLTTFGRKKLIRQHFQKVYLPNGNGNIYPHPGKMLRSMSSNFNPAHALLDRVPLKRSNSDVDSTFEPHKPTTRIIIKDLMISGPETPC</sequence>
<keyword evidence="12" id="KW-0449">Lipoprotein</keyword>
<feature type="non-terminal residue" evidence="17">
    <location>
        <position position="1"/>
    </location>
</feature>
<keyword evidence="5 13" id="KW-0297">G-protein coupled receptor</keyword>
<evidence type="ECO:0000256" key="15">
    <source>
        <dbReference type="SAM" id="Phobius"/>
    </source>
</evidence>
<evidence type="ECO:0000256" key="10">
    <source>
        <dbReference type="ARBA" id="ARBA00023180"/>
    </source>
</evidence>
<evidence type="ECO:0000256" key="2">
    <source>
        <dbReference type="ARBA" id="ARBA00022475"/>
    </source>
</evidence>
<feature type="transmembrane region" description="Helical" evidence="15">
    <location>
        <begin position="56"/>
        <end position="81"/>
    </location>
</feature>
<evidence type="ECO:0000256" key="6">
    <source>
        <dbReference type="ARBA" id="ARBA00023136"/>
    </source>
</evidence>
<keyword evidence="9 13" id="KW-0675">Receptor</keyword>
<organism evidence="17 18">
    <name type="scientific">Mesorhabditis spiculigera</name>
    <dbReference type="NCBI Taxonomy" id="96644"/>
    <lineage>
        <taxon>Eukaryota</taxon>
        <taxon>Metazoa</taxon>
        <taxon>Ecdysozoa</taxon>
        <taxon>Nematoda</taxon>
        <taxon>Chromadorea</taxon>
        <taxon>Rhabditida</taxon>
        <taxon>Rhabditina</taxon>
        <taxon>Rhabditomorpha</taxon>
        <taxon>Rhabditoidea</taxon>
        <taxon>Rhabditidae</taxon>
        <taxon>Mesorhabditinae</taxon>
        <taxon>Mesorhabditis</taxon>
    </lineage>
</organism>
<evidence type="ECO:0000256" key="9">
    <source>
        <dbReference type="ARBA" id="ARBA00023170"/>
    </source>
</evidence>